<proteinExistence type="predicted"/>
<dbReference type="SUPFAM" id="SSF52518">
    <property type="entry name" value="Thiamin diphosphate-binding fold (THDP-binding)"/>
    <property type="match status" value="1"/>
</dbReference>
<dbReference type="Gene3D" id="3.40.920.10">
    <property type="entry name" value="Pyruvate-ferredoxin oxidoreductase, PFOR, domain III"/>
    <property type="match status" value="1"/>
</dbReference>
<dbReference type="FunFam" id="3.40.50.970:FF:000022">
    <property type="entry name" value="2-oxoglutarate ferredoxin oxidoreductase alpha subunit"/>
    <property type="match status" value="1"/>
</dbReference>
<dbReference type="GO" id="GO:0006082">
    <property type="term" value="P:organic acid metabolic process"/>
    <property type="evidence" value="ECO:0007669"/>
    <property type="project" value="UniProtKB-ARBA"/>
</dbReference>
<dbReference type="Gene3D" id="3.40.50.920">
    <property type="match status" value="1"/>
</dbReference>
<evidence type="ECO:0000259" key="3">
    <source>
        <dbReference type="Pfam" id="PF01855"/>
    </source>
</evidence>
<sequence length="677" mass="75885">MVISRESISWVIGGPQGSGVDSASHIFLKSIAMSGLNVFGKREYHSNIKGEHSYFSVRFSNQIVRSPVDDIDILVTFDAETIVRHSPFLLEGGILIYDPDVVGKKIEDIHTLDKSSEKRIAHILKSKYKEYSLAGIIEELKERKVILVELPYTKLINKFSEEIKDHSLSKLARITNVMSLAASLAVLDFDIPLMEQGIQDTFANKPKIAELNVKAANFTYSYVKESIGAIPEKFLFVTKIQNEANSNSIIAQGNQTSPLGKMVAGCRFQTYYPITPATDDSEYLELNQILEQNDKNNGSVVVIQTEDEIAAITMAIGAALTGVRACTTTSGPGFSLMAEALGWAGINEVPLLVSLYQRAGPSTGLPTRQEQGDLLFAINAGHGEFPRIVYSSGDIEESFYDTIRVFNYADIFQTPVIHMLDKYLSNSIITCNPFEYKNLKIERGKILEGNSLEIKQQGFSDHFKRFELSDNPISMRVPLGTENGIFWNTGDEHDEMGHITEDPETRISMMEKRLSKLELIQNRIPKEEQITIEFENSTSSKSKKLMVIVSWGSTKGAILDSLEKITETDDTIQFLYLQIKLLNPFPGKLLENIVNNKIEKLHSSDNTSSTIETIVTIIEMNYLSQLDVLIKQNTTMQSDHNILKYNGRPMSHTEIYNSLINIINNQSERRVILKNGV</sequence>
<dbReference type="InterPro" id="IPR002880">
    <property type="entry name" value="Pyrv_Fd/Flavodoxin_OxRdtase_N"/>
</dbReference>
<dbReference type="SUPFAM" id="SSF53323">
    <property type="entry name" value="Pyruvate-ferredoxin oxidoreductase, PFOR, domain III"/>
    <property type="match status" value="1"/>
</dbReference>
<evidence type="ECO:0000313" key="5">
    <source>
        <dbReference type="Proteomes" id="UP000315289"/>
    </source>
</evidence>
<dbReference type="InterPro" id="IPR029061">
    <property type="entry name" value="THDP-binding"/>
</dbReference>
<reference evidence="4 5" key="1">
    <citation type="journal article" date="2019" name="Front. Microbiol.">
        <title>Ammonia Oxidation by the Arctic Terrestrial Thaumarchaeote Candidatus Nitrosocosmicus arcticus Is Stimulated by Increasing Temperatures.</title>
        <authorList>
            <person name="Alves R.J.E."/>
            <person name="Kerou M."/>
            <person name="Zappe A."/>
            <person name="Bittner R."/>
            <person name="Abby S.S."/>
            <person name="Schmidt H.A."/>
            <person name="Pfeifer K."/>
            <person name="Schleper C."/>
        </authorList>
    </citation>
    <scope>NUCLEOTIDE SEQUENCE [LARGE SCALE GENOMIC DNA]</scope>
    <source>
        <strain evidence="4 5">Kfb</strain>
    </source>
</reference>
<protein>
    <submittedName>
        <fullName evidence="4">2:oxoacid-ferredoxin oxidoreductase, fused alpha and gamma subunit</fullName>
    </submittedName>
</protein>
<feature type="domain" description="Pyruvate flavodoxin/ferredoxin oxidoreductase pyrimidine binding" evidence="3">
    <location>
        <begin position="260"/>
        <end position="511"/>
    </location>
</feature>
<evidence type="ECO:0000256" key="1">
    <source>
        <dbReference type="ARBA" id="ARBA00023002"/>
    </source>
</evidence>
<dbReference type="EMBL" id="VOAH01000008">
    <property type="protein sequence ID" value="TVP40305.1"/>
    <property type="molecule type" value="Genomic_DNA"/>
</dbReference>
<dbReference type="AlphaFoldDB" id="A0A557SUM4"/>
<organism evidence="4 5">
    <name type="scientific">Candidatus Nitrosocosmicus arcticus</name>
    <dbReference type="NCBI Taxonomy" id="2035267"/>
    <lineage>
        <taxon>Archaea</taxon>
        <taxon>Nitrososphaerota</taxon>
        <taxon>Nitrososphaeria</taxon>
        <taxon>Nitrososphaerales</taxon>
        <taxon>Nitrososphaeraceae</taxon>
        <taxon>Candidatus Nitrosocosmicus</taxon>
    </lineage>
</organism>
<accession>A0A557SUM4</accession>
<evidence type="ECO:0000313" key="4">
    <source>
        <dbReference type="EMBL" id="TVP40305.1"/>
    </source>
</evidence>
<dbReference type="NCBIfam" id="TIGR03710">
    <property type="entry name" value="OAFO_sf"/>
    <property type="match status" value="1"/>
</dbReference>
<dbReference type="Proteomes" id="UP000315289">
    <property type="component" value="Unassembled WGS sequence"/>
</dbReference>
<dbReference type="GO" id="GO:0044272">
    <property type="term" value="P:sulfur compound biosynthetic process"/>
    <property type="evidence" value="ECO:0007669"/>
    <property type="project" value="UniProtKB-ARBA"/>
</dbReference>
<dbReference type="InterPro" id="IPR050722">
    <property type="entry name" value="Pyruvate:ferred/Flavod_OxRd"/>
</dbReference>
<dbReference type="InterPro" id="IPR009014">
    <property type="entry name" value="Transketo_C/PFOR_II"/>
</dbReference>
<dbReference type="PANTHER" id="PTHR32154:SF16">
    <property type="entry name" value="PYRUVATE FLAVODOXIN_FERREDOXIN OXIDOREDUCTASE DOMAIN PROTEIN"/>
    <property type="match status" value="1"/>
</dbReference>
<comment type="caution">
    <text evidence="4">The sequence shown here is derived from an EMBL/GenBank/DDBJ whole genome shotgun (WGS) entry which is preliminary data.</text>
</comment>
<dbReference type="CDD" id="cd07034">
    <property type="entry name" value="TPP_PYR_PFOR_IOR-alpha_like"/>
    <property type="match status" value="1"/>
</dbReference>
<dbReference type="Gene3D" id="3.40.50.970">
    <property type="match status" value="1"/>
</dbReference>
<dbReference type="InterPro" id="IPR022367">
    <property type="entry name" value="2-oxoacid/accept_OxRdtase_asu"/>
</dbReference>
<evidence type="ECO:0000259" key="2">
    <source>
        <dbReference type="Pfam" id="PF01558"/>
    </source>
</evidence>
<dbReference type="GO" id="GO:0016903">
    <property type="term" value="F:oxidoreductase activity, acting on the aldehyde or oxo group of donors"/>
    <property type="evidence" value="ECO:0007669"/>
    <property type="project" value="InterPro"/>
</dbReference>
<feature type="domain" description="Pyruvate/ketoisovalerate oxidoreductase catalytic" evidence="2">
    <location>
        <begin position="17"/>
        <end position="217"/>
    </location>
</feature>
<dbReference type="InterPro" id="IPR019752">
    <property type="entry name" value="Pyrv/ketoisovalerate_OxRed_cat"/>
</dbReference>
<keyword evidence="5" id="KW-1185">Reference proteome</keyword>
<name>A0A557SUM4_9ARCH</name>
<dbReference type="PANTHER" id="PTHR32154">
    <property type="entry name" value="PYRUVATE-FLAVODOXIN OXIDOREDUCTASE-RELATED"/>
    <property type="match status" value="1"/>
</dbReference>
<dbReference type="InterPro" id="IPR002869">
    <property type="entry name" value="Pyrv_flavodox_OxRed_cen"/>
</dbReference>
<gene>
    <name evidence="4" type="ORF">NARC_80031</name>
</gene>
<dbReference type="GO" id="GO:0006979">
    <property type="term" value="P:response to oxidative stress"/>
    <property type="evidence" value="ECO:0007669"/>
    <property type="project" value="TreeGrafter"/>
</dbReference>
<dbReference type="OrthoDB" id="31112at2157"/>
<dbReference type="Pfam" id="PF01558">
    <property type="entry name" value="POR"/>
    <property type="match status" value="1"/>
</dbReference>
<dbReference type="RefSeq" id="WP_144731407.1">
    <property type="nucleotide sequence ID" value="NZ_ML675584.1"/>
</dbReference>
<keyword evidence="1" id="KW-0560">Oxidoreductase</keyword>
<dbReference type="Pfam" id="PF01855">
    <property type="entry name" value="POR_N"/>
    <property type="match status" value="1"/>
</dbReference>